<name>A0AAI8YRG6_9PEZI</name>
<feature type="compositionally biased region" description="Basic and acidic residues" evidence="1">
    <location>
        <begin position="143"/>
        <end position="153"/>
    </location>
</feature>
<dbReference type="AlphaFoldDB" id="A0AAI8YRG6"/>
<organism evidence="2 3">
    <name type="scientific">Lecanosticta acicola</name>
    <dbReference type="NCBI Taxonomy" id="111012"/>
    <lineage>
        <taxon>Eukaryota</taxon>
        <taxon>Fungi</taxon>
        <taxon>Dikarya</taxon>
        <taxon>Ascomycota</taxon>
        <taxon>Pezizomycotina</taxon>
        <taxon>Dothideomycetes</taxon>
        <taxon>Dothideomycetidae</taxon>
        <taxon>Mycosphaerellales</taxon>
        <taxon>Mycosphaerellaceae</taxon>
        <taxon>Lecanosticta</taxon>
    </lineage>
</organism>
<gene>
    <name evidence="2" type="ORF">LECACI_7A000566</name>
</gene>
<reference evidence="2" key="1">
    <citation type="submission" date="2023-11" db="EMBL/GenBank/DDBJ databases">
        <authorList>
            <person name="Alioto T."/>
            <person name="Alioto T."/>
            <person name="Gomez Garrido J."/>
        </authorList>
    </citation>
    <scope>NUCLEOTIDE SEQUENCE</scope>
</reference>
<comment type="caution">
    <text evidence="2">The sequence shown here is derived from an EMBL/GenBank/DDBJ whole genome shotgun (WGS) entry which is preliminary data.</text>
</comment>
<feature type="region of interest" description="Disordered" evidence="1">
    <location>
        <begin position="143"/>
        <end position="167"/>
    </location>
</feature>
<accession>A0AAI8YRG6</accession>
<keyword evidence="3" id="KW-1185">Reference proteome</keyword>
<proteinExistence type="predicted"/>
<protein>
    <submittedName>
        <fullName evidence="2">Uncharacterized protein</fullName>
    </submittedName>
</protein>
<evidence type="ECO:0000313" key="2">
    <source>
        <dbReference type="EMBL" id="CAK3780825.1"/>
    </source>
</evidence>
<evidence type="ECO:0000313" key="3">
    <source>
        <dbReference type="Proteomes" id="UP001296104"/>
    </source>
</evidence>
<dbReference type="EMBL" id="CAVMBE010000002">
    <property type="protein sequence ID" value="CAK3780825.1"/>
    <property type="molecule type" value="Genomic_DNA"/>
</dbReference>
<evidence type="ECO:0000256" key="1">
    <source>
        <dbReference type="SAM" id="MobiDB-lite"/>
    </source>
</evidence>
<dbReference type="Proteomes" id="UP001296104">
    <property type="component" value="Unassembled WGS sequence"/>
</dbReference>
<sequence length="328" mass="37107">MDGIDLLKANFPEYFTDYKKPPKYKIAELPGDRGIANDALIESGDAVQCDQEYLNGVLDLAESLQCRILLWVFDTEDDDDYIEHLRMVNGEFKLVLGELKRLRAIPQLFPDSKTYASFFKQANKKMHRVEYLMQWKLKDDASISAKQKEKESEPVSAAGPTNPDTEANQAPWAKYCCAHDPQTFPTPSKASSYVPDMELQAMQFIPRAGFEIAEHWRRDTEKAARDIMAVSKDPSRLQKMIPHSHHMNEPNPVLGSEGKRATVTWPVRNAQTEGQGTEDAIALQGQFMAEMDEPDGIRMSGPFALLRGLFVAEDDTEPDSKFERVFGQ</sequence>